<name>A0A2Z6ZWQ4_9LAMI</name>
<gene>
    <name evidence="1" type="ORF">F511_45614</name>
</gene>
<keyword evidence="2" id="KW-1185">Reference proteome</keyword>
<organism evidence="1 2">
    <name type="scientific">Dorcoceras hygrometricum</name>
    <dbReference type="NCBI Taxonomy" id="472368"/>
    <lineage>
        <taxon>Eukaryota</taxon>
        <taxon>Viridiplantae</taxon>
        <taxon>Streptophyta</taxon>
        <taxon>Embryophyta</taxon>
        <taxon>Tracheophyta</taxon>
        <taxon>Spermatophyta</taxon>
        <taxon>Magnoliopsida</taxon>
        <taxon>eudicotyledons</taxon>
        <taxon>Gunneridae</taxon>
        <taxon>Pentapetalae</taxon>
        <taxon>asterids</taxon>
        <taxon>lamiids</taxon>
        <taxon>Lamiales</taxon>
        <taxon>Gesneriaceae</taxon>
        <taxon>Didymocarpoideae</taxon>
        <taxon>Trichosporeae</taxon>
        <taxon>Loxocarpinae</taxon>
        <taxon>Dorcoceras</taxon>
    </lineage>
</organism>
<proteinExistence type="predicted"/>
<dbReference type="Proteomes" id="UP000250235">
    <property type="component" value="Unassembled WGS sequence"/>
</dbReference>
<protein>
    <submittedName>
        <fullName evidence="1">Uncharacterized protein</fullName>
    </submittedName>
</protein>
<sequence>MLEWAGTVSLEIVVKRMLYILAKYREMLLRKFLESHQKYLVHGQSWTATASKIIDLLSAAHSKSLEDLIAKQKEQGIPIEHPCSSTYLDTSIGSGAVPAQFYSMAKSKCWVRPMVLIDGVWTPIQGNDFWKISCWLSLFVNKRQVPASVVKEDFVPHGCLIESFQYWGAAPSLIKTWGWARVCTEVIHYGMFGFLRPVREDICRDIVVSNLGVERIPAGFQRIFCQGMDSNSCVNSFLQLDSVDIQSIQEFDSVSSDGSTVYRSPSQILQKDDSFDQEELLYIVESPEYSPSIPQ</sequence>
<dbReference type="AlphaFoldDB" id="A0A2Z6ZWQ4"/>
<evidence type="ECO:0000313" key="2">
    <source>
        <dbReference type="Proteomes" id="UP000250235"/>
    </source>
</evidence>
<reference evidence="1 2" key="1">
    <citation type="journal article" date="2015" name="Proc. Natl. Acad. Sci. U.S.A.">
        <title>The resurrection genome of Boea hygrometrica: A blueprint for survival of dehydration.</title>
        <authorList>
            <person name="Xiao L."/>
            <person name="Yang G."/>
            <person name="Zhang L."/>
            <person name="Yang X."/>
            <person name="Zhao S."/>
            <person name="Ji Z."/>
            <person name="Zhou Q."/>
            <person name="Hu M."/>
            <person name="Wang Y."/>
            <person name="Chen M."/>
            <person name="Xu Y."/>
            <person name="Jin H."/>
            <person name="Xiao X."/>
            <person name="Hu G."/>
            <person name="Bao F."/>
            <person name="Hu Y."/>
            <person name="Wan P."/>
            <person name="Li L."/>
            <person name="Deng X."/>
            <person name="Kuang T."/>
            <person name="Xiang C."/>
            <person name="Zhu J.K."/>
            <person name="Oliver M.J."/>
            <person name="He Y."/>
        </authorList>
    </citation>
    <scope>NUCLEOTIDE SEQUENCE [LARGE SCALE GENOMIC DNA]</scope>
    <source>
        <strain evidence="2">cv. XS01</strain>
    </source>
</reference>
<dbReference type="EMBL" id="KV053389">
    <property type="protein sequence ID" value="KZV06904.1"/>
    <property type="molecule type" value="Genomic_DNA"/>
</dbReference>
<evidence type="ECO:0000313" key="1">
    <source>
        <dbReference type="EMBL" id="KZV06904.1"/>
    </source>
</evidence>
<accession>A0A2Z6ZWQ4</accession>